<keyword evidence="1" id="KW-0805">Transcription regulation</keyword>
<dbReference type="InterPro" id="IPR050397">
    <property type="entry name" value="Env_Response_Regulators"/>
</dbReference>
<dbReference type="AlphaFoldDB" id="A0A2S5T6J8"/>
<dbReference type="InterPro" id="IPR012318">
    <property type="entry name" value="HTH_CRP"/>
</dbReference>
<evidence type="ECO:0000259" key="5">
    <source>
        <dbReference type="PROSITE" id="PS50042"/>
    </source>
</evidence>
<keyword evidence="8" id="KW-1185">Reference proteome</keyword>
<dbReference type="Proteomes" id="UP000239406">
    <property type="component" value="Unassembled WGS sequence"/>
</dbReference>
<accession>A0A2S5T6J8</accession>
<dbReference type="GO" id="GO:0003700">
    <property type="term" value="F:DNA-binding transcription factor activity"/>
    <property type="evidence" value="ECO:0007669"/>
    <property type="project" value="TreeGrafter"/>
</dbReference>
<dbReference type="EMBL" id="PSNY01000005">
    <property type="protein sequence ID" value="PPE70624.1"/>
    <property type="molecule type" value="Genomic_DNA"/>
</dbReference>
<evidence type="ECO:0000256" key="3">
    <source>
        <dbReference type="ARBA" id="ARBA00023163"/>
    </source>
</evidence>
<dbReference type="PROSITE" id="PS51063">
    <property type="entry name" value="HTH_CRP_2"/>
    <property type="match status" value="1"/>
</dbReference>
<gene>
    <name evidence="7" type="ORF">C1702_05620</name>
</gene>
<organism evidence="7 8">
    <name type="scientific">Caldimonas thermodepolymerans</name>
    <dbReference type="NCBI Taxonomy" id="215580"/>
    <lineage>
        <taxon>Bacteria</taxon>
        <taxon>Pseudomonadati</taxon>
        <taxon>Pseudomonadota</taxon>
        <taxon>Betaproteobacteria</taxon>
        <taxon>Burkholderiales</taxon>
        <taxon>Sphaerotilaceae</taxon>
        <taxon>Caldimonas</taxon>
    </lineage>
</organism>
<evidence type="ECO:0000256" key="4">
    <source>
        <dbReference type="SAM" id="MobiDB-lite"/>
    </source>
</evidence>
<dbReference type="Gene3D" id="1.10.10.10">
    <property type="entry name" value="Winged helix-like DNA-binding domain superfamily/Winged helix DNA-binding domain"/>
    <property type="match status" value="1"/>
</dbReference>
<dbReference type="InterPro" id="IPR036388">
    <property type="entry name" value="WH-like_DNA-bd_sf"/>
</dbReference>
<evidence type="ECO:0000313" key="8">
    <source>
        <dbReference type="Proteomes" id="UP000239406"/>
    </source>
</evidence>
<keyword evidence="2" id="KW-0238">DNA-binding</keyword>
<evidence type="ECO:0000259" key="6">
    <source>
        <dbReference type="PROSITE" id="PS51063"/>
    </source>
</evidence>
<dbReference type="PANTHER" id="PTHR24567">
    <property type="entry name" value="CRP FAMILY TRANSCRIPTIONAL REGULATORY PROTEIN"/>
    <property type="match status" value="1"/>
</dbReference>
<dbReference type="InterPro" id="IPR000595">
    <property type="entry name" value="cNMP-bd_dom"/>
</dbReference>
<dbReference type="Pfam" id="PF00027">
    <property type="entry name" value="cNMP_binding"/>
    <property type="match status" value="1"/>
</dbReference>
<evidence type="ECO:0000256" key="1">
    <source>
        <dbReference type="ARBA" id="ARBA00023015"/>
    </source>
</evidence>
<dbReference type="InterPro" id="IPR014710">
    <property type="entry name" value="RmlC-like_jellyroll"/>
</dbReference>
<dbReference type="SUPFAM" id="SSF46785">
    <property type="entry name" value="Winged helix' DNA-binding domain"/>
    <property type="match status" value="1"/>
</dbReference>
<reference evidence="7 8" key="1">
    <citation type="submission" date="2018-02" db="EMBL/GenBank/DDBJ databases">
        <title>Reclassifiation of [Polyangium] brachysporum DSM 7029 as Guopingzhaonella breviflexa gen. nov., sp. nov., a member of the family Comamonadaceae.</title>
        <authorList>
            <person name="Tang B."/>
        </authorList>
    </citation>
    <scope>NUCLEOTIDE SEQUENCE [LARGE SCALE GENOMIC DNA]</scope>
    <source>
        <strain evidence="7 8">DSM 15344</strain>
    </source>
</reference>
<keyword evidence="3" id="KW-0804">Transcription</keyword>
<protein>
    <submittedName>
        <fullName evidence="7">Crp/Fnr family transcriptional regulator</fullName>
    </submittedName>
</protein>
<name>A0A2S5T6J8_9BURK</name>
<dbReference type="GO" id="GO:0005829">
    <property type="term" value="C:cytosol"/>
    <property type="evidence" value="ECO:0007669"/>
    <property type="project" value="TreeGrafter"/>
</dbReference>
<proteinExistence type="predicted"/>
<sequence>MPEETRTDASHQGTGRPAFPAPPAVRGPSVTASRPAGAARPPCQEVHMSLATIDLCRVAPWAGLLGEADQALLRRVLRERHVKAGGHIGFRGDPVTHWVGVAEGLVQLSVGSDDGRISALGHVARGEWFDECALLRGTARRYDAIALRDSRLLLLPDEVFHELLRTRPAFNHYVLAMMAVRAEAALDALEGDRLHDCEVRVARCLAALIDPDLHPGAVQVVRLTHGEIGLLSGVSRQRTNCALHSLARRGLVRMNRHCVRVLDAHGLRRFAGLPQKPALQPVRPVMVPAMDYRELRYATA</sequence>
<dbReference type="Gene3D" id="2.60.120.10">
    <property type="entry name" value="Jelly Rolls"/>
    <property type="match status" value="1"/>
</dbReference>
<feature type="domain" description="HTH crp-type" evidence="6">
    <location>
        <begin position="195"/>
        <end position="265"/>
    </location>
</feature>
<feature type="region of interest" description="Disordered" evidence="4">
    <location>
        <begin position="1"/>
        <end position="40"/>
    </location>
</feature>
<dbReference type="PANTHER" id="PTHR24567:SF68">
    <property type="entry name" value="DNA-BINDING TRANSCRIPTIONAL DUAL REGULATOR CRP"/>
    <property type="match status" value="1"/>
</dbReference>
<dbReference type="Pfam" id="PF13545">
    <property type="entry name" value="HTH_Crp_2"/>
    <property type="match status" value="1"/>
</dbReference>
<evidence type="ECO:0000256" key="2">
    <source>
        <dbReference type="ARBA" id="ARBA00023125"/>
    </source>
</evidence>
<dbReference type="OrthoDB" id="8558412at2"/>
<evidence type="ECO:0000313" key="7">
    <source>
        <dbReference type="EMBL" id="PPE70624.1"/>
    </source>
</evidence>
<dbReference type="InterPro" id="IPR036390">
    <property type="entry name" value="WH_DNA-bd_sf"/>
</dbReference>
<dbReference type="SMART" id="SM00100">
    <property type="entry name" value="cNMP"/>
    <property type="match status" value="1"/>
</dbReference>
<dbReference type="SUPFAM" id="SSF51206">
    <property type="entry name" value="cAMP-binding domain-like"/>
    <property type="match status" value="1"/>
</dbReference>
<comment type="caution">
    <text evidence="7">The sequence shown here is derived from an EMBL/GenBank/DDBJ whole genome shotgun (WGS) entry which is preliminary data.</text>
</comment>
<dbReference type="InterPro" id="IPR018490">
    <property type="entry name" value="cNMP-bd_dom_sf"/>
</dbReference>
<dbReference type="GO" id="GO:0003677">
    <property type="term" value="F:DNA binding"/>
    <property type="evidence" value="ECO:0007669"/>
    <property type="project" value="UniProtKB-KW"/>
</dbReference>
<dbReference type="PROSITE" id="PS50042">
    <property type="entry name" value="CNMP_BINDING_3"/>
    <property type="match status" value="1"/>
</dbReference>
<dbReference type="CDD" id="cd00038">
    <property type="entry name" value="CAP_ED"/>
    <property type="match status" value="1"/>
</dbReference>
<feature type="domain" description="Cyclic nucleotide-binding" evidence="5">
    <location>
        <begin position="73"/>
        <end position="164"/>
    </location>
</feature>